<evidence type="ECO:0000259" key="3">
    <source>
        <dbReference type="Pfam" id="PF03217"/>
    </source>
</evidence>
<dbReference type="EMBL" id="CP084389">
    <property type="protein sequence ID" value="UZX29858.1"/>
    <property type="molecule type" value="Genomic_DNA"/>
</dbReference>
<evidence type="ECO:0000313" key="4">
    <source>
        <dbReference type="EMBL" id="UZX29858.1"/>
    </source>
</evidence>
<name>A0AA47GH55_9LACO</name>
<dbReference type="AlphaFoldDB" id="A0AA47GH55"/>
<feature type="compositionally biased region" description="Basic residues" evidence="1">
    <location>
        <begin position="267"/>
        <end position="276"/>
    </location>
</feature>
<feature type="signal peptide" evidence="2">
    <location>
        <begin position="1"/>
        <end position="23"/>
    </location>
</feature>
<sequence length="330" mass="36237">MKKNKRIIFATMAALSLAAPMTAVFNFDNVQIVSANHQGTKVWLQYGTLKYALKGPSGRVYPAGTKVVREASDDTKPLISLRGYPFYLTLEIGGIPGNELLQDVGGGRIAEAYVNYEDWHEIDYPSDNVVLVNNTSDYTDLKSSDFHPVDSSNPDVPCADIDNLEVAYHELTKVSSKLPSSGKDRNVVYNFTDRYFAAKAMGATQESVDALTKEINDAVANYKKTGHLVSGNSDSGNNSNSGSSNSSNGNNGSTSGNTNGSPTSSKSKSRVVRLRKASYRYTHKGKRVSKKLLKKGSYVKINGKTYRIKGKKYYRIAKNRYIRAVNVVKK</sequence>
<dbReference type="Proteomes" id="UP001164557">
    <property type="component" value="Chromosome"/>
</dbReference>
<keyword evidence="5" id="KW-1185">Reference proteome</keyword>
<proteinExistence type="predicted"/>
<gene>
    <name evidence="4" type="ORF">LDX53_01070</name>
</gene>
<keyword evidence="2" id="KW-0732">Signal</keyword>
<evidence type="ECO:0000313" key="5">
    <source>
        <dbReference type="Proteomes" id="UP001164557"/>
    </source>
</evidence>
<accession>A0AA47GH55</accession>
<protein>
    <submittedName>
        <fullName evidence="4">SLAP domain-containing protein</fullName>
    </submittedName>
</protein>
<feature type="domain" description="S-layer protein C-terminal" evidence="3">
    <location>
        <begin position="264"/>
        <end position="324"/>
    </location>
</feature>
<dbReference type="RefSeq" id="WP_046326629.1">
    <property type="nucleotide sequence ID" value="NZ_CP084389.1"/>
</dbReference>
<reference evidence="4" key="1">
    <citation type="submission" date="2021-09" db="EMBL/GenBank/DDBJ databases">
        <title>Lactobacillus species from Apis mellifera, Switzerland.</title>
        <authorList>
            <person name="Pfister J."/>
            <person name="Brown A."/>
            <person name="Neumann P."/>
            <person name="Collaud A."/>
            <person name="Retschnig G."/>
            <person name="Perreten V."/>
        </authorList>
    </citation>
    <scope>NUCLEOTIDE SEQUENCE</scope>
    <source>
        <strain evidence="4">IBH002</strain>
    </source>
</reference>
<dbReference type="InterPro" id="IPR024968">
    <property type="entry name" value="SlpA_C_lactobacillus"/>
</dbReference>
<feature type="compositionally biased region" description="Low complexity" evidence="1">
    <location>
        <begin position="230"/>
        <end position="266"/>
    </location>
</feature>
<dbReference type="Pfam" id="PF03217">
    <property type="entry name" value="SlpA"/>
    <property type="match status" value="1"/>
</dbReference>
<evidence type="ECO:0000256" key="1">
    <source>
        <dbReference type="SAM" id="MobiDB-lite"/>
    </source>
</evidence>
<feature type="chain" id="PRO_5041430062" evidence="2">
    <location>
        <begin position="24"/>
        <end position="330"/>
    </location>
</feature>
<evidence type="ECO:0000256" key="2">
    <source>
        <dbReference type="SAM" id="SignalP"/>
    </source>
</evidence>
<feature type="region of interest" description="Disordered" evidence="1">
    <location>
        <begin position="229"/>
        <end position="276"/>
    </location>
</feature>
<organism evidence="4 5">
    <name type="scientific">Lactobacillus helsingborgensis</name>
    <dbReference type="NCBI Taxonomy" id="1218494"/>
    <lineage>
        <taxon>Bacteria</taxon>
        <taxon>Bacillati</taxon>
        <taxon>Bacillota</taxon>
        <taxon>Bacilli</taxon>
        <taxon>Lactobacillales</taxon>
        <taxon>Lactobacillaceae</taxon>
        <taxon>Lactobacillus</taxon>
    </lineage>
</organism>